<name>A0A9C6TSS2_ARADU</name>
<reference evidence="3" key="1">
    <citation type="journal article" date="2016" name="Nat. Genet.">
        <title>The genome sequences of Arachis duranensis and Arachis ipaensis, the diploid ancestors of cultivated peanut.</title>
        <authorList>
            <person name="Bertioli D.J."/>
            <person name="Cannon S.B."/>
            <person name="Froenicke L."/>
            <person name="Huang G."/>
            <person name="Farmer A.D."/>
            <person name="Cannon E.K."/>
            <person name="Liu X."/>
            <person name="Gao D."/>
            <person name="Clevenger J."/>
            <person name="Dash S."/>
            <person name="Ren L."/>
            <person name="Moretzsohn M.C."/>
            <person name="Shirasawa K."/>
            <person name="Huang W."/>
            <person name="Vidigal B."/>
            <person name="Abernathy B."/>
            <person name="Chu Y."/>
            <person name="Niederhuth C.E."/>
            <person name="Umale P."/>
            <person name="Araujo A.C."/>
            <person name="Kozik A."/>
            <person name="Kim K.D."/>
            <person name="Burow M.D."/>
            <person name="Varshney R.K."/>
            <person name="Wang X."/>
            <person name="Zhang X."/>
            <person name="Barkley N."/>
            <person name="Guimaraes P.M."/>
            <person name="Isobe S."/>
            <person name="Guo B."/>
            <person name="Liao B."/>
            <person name="Stalker H.T."/>
            <person name="Schmitz R.J."/>
            <person name="Scheffler B.E."/>
            <person name="Leal-Bertioli S.C."/>
            <person name="Xun X."/>
            <person name="Jackson S.A."/>
            <person name="Michelmore R."/>
            <person name="Ozias-Akins P."/>
        </authorList>
    </citation>
    <scope>NUCLEOTIDE SEQUENCE [LARGE SCALE GENOMIC DNA]</scope>
    <source>
        <strain evidence="3">cv. V14167</strain>
    </source>
</reference>
<dbReference type="InterPro" id="IPR036397">
    <property type="entry name" value="RNaseH_sf"/>
</dbReference>
<dbReference type="InterPro" id="IPR043502">
    <property type="entry name" value="DNA/RNA_pol_sf"/>
</dbReference>
<dbReference type="InterPro" id="IPR001584">
    <property type="entry name" value="Integrase_cat-core"/>
</dbReference>
<dbReference type="CDD" id="cd01647">
    <property type="entry name" value="RT_LTR"/>
    <property type="match status" value="1"/>
</dbReference>
<dbReference type="InterPro" id="IPR012337">
    <property type="entry name" value="RNaseH-like_sf"/>
</dbReference>
<dbReference type="FunFam" id="3.30.70.270:FF:000003">
    <property type="entry name" value="Transposon Ty3-G Gag-Pol polyprotein"/>
    <property type="match status" value="1"/>
</dbReference>
<dbReference type="AlphaFoldDB" id="A0A9C6TSS2"/>
<dbReference type="GO" id="GO:0015074">
    <property type="term" value="P:DNA integration"/>
    <property type="evidence" value="ECO:0007669"/>
    <property type="project" value="InterPro"/>
</dbReference>
<organism evidence="3 4">
    <name type="scientific">Arachis duranensis</name>
    <name type="common">Wild peanut</name>
    <dbReference type="NCBI Taxonomy" id="130453"/>
    <lineage>
        <taxon>Eukaryota</taxon>
        <taxon>Viridiplantae</taxon>
        <taxon>Streptophyta</taxon>
        <taxon>Embryophyta</taxon>
        <taxon>Tracheophyta</taxon>
        <taxon>Spermatophyta</taxon>
        <taxon>Magnoliopsida</taxon>
        <taxon>eudicotyledons</taxon>
        <taxon>Gunneridae</taxon>
        <taxon>Pentapetalae</taxon>
        <taxon>rosids</taxon>
        <taxon>fabids</taxon>
        <taxon>Fabales</taxon>
        <taxon>Fabaceae</taxon>
        <taxon>Papilionoideae</taxon>
        <taxon>50 kb inversion clade</taxon>
        <taxon>dalbergioids sensu lato</taxon>
        <taxon>Dalbergieae</taxon>
        <taxon>Pterocarpus clade</taxon>
        <taxon>Arachis</taxon>
    </lineage>
</organism>
<dbReference type="PANTHER" id="PTHR37984">
    <property type="entry name" value="PROTEIN CBG26694"/>
    <property type="match status" value="1"/>
</dbReference>
<dbReference type="SUPFAM" id="SSF56672">
    <property type="entry name" value="DNA/RNA polymerases"/>
    <property type="match status" value="1"/>
</dbReference>
<dbReference type="PANTHER" id="PTHR37984:SF5">
    <property type="entry name" value="PROTEIN NYNRIN-LIKE"/>
    <property type="match status" value="1"/>
</dbReference>
<dbReference type="InterPro" id="IPR050951">
    <property type="entry name" value="Retrovirus_Pol_polyprotein"/>
</dbReference>
<dbReference type="Pfam" id="PF00078">
    <property type="entry name" value="RVT_1"/>
    <property type="match status" value="1"/>
</dbReference>
<feature type="domain" description="Reverse transcriptase" evidence="1">
    <location>
        <begin position="1"/>
        <end position="191"/>
    </location>
</feature>
<dbReference type="Proteomes" id="UP000515211">
    <property type="component" value="Chromosome 3"/>
</dbReference>
<proteinExistence type="predicted"/>
<keyword evidence="3" id="KW-1185">Reference proteome</keyword>
<dbReference type="KEGG" id="adu:127745521"/>
<dbReference type="Gene3D" id="3.10.10.10">
    <property type="entry name" value="HIV Type 1 Reverse Transcriptase, subunit A, domain 1"/>
    <property type="match status" value="1"/>
</dbReference>
<dbReference type="RefSeq" id="XP_052114268.1">
    <property type="nucleotide sequence ID" value="XM_052258308.1"/>
</dbReference>
<sequence length="381" mass="44453">MTVMAPMEICIFFDLVNKARVVKEYAKTVASPKDTHRGNSSRGRGKYFQPRGRISREEDMCLKVKEASERTLIISFSMLKGTEIKIRVKEDNIPKTTFRTRYGHYEFAVMSFGLTKAPAVFMDYMNRVFRPFLNKFVVVFIDDILVYSKMVKEHEEHLRIVLQILKDRKLYAKLSKCEFWKEEVKFLGHVVSKGGITMDPSKVEAVMEWERSTTVMEVRSFLGLARYYQRFIDGFSRSALPMTKSTRKEVSFKVKIEHQKPSGMLQPLEIPQWKWEGIPMDFVTGLPRTRSGFDAVWVIVDRLTKSTHFLPIRANYSMEELARLYIKEIIRLHGVPSSIVSDRDLRFTSRFWGAFQRAFGMKLCLNTAYHPQMDGQSERTI</sequence>
<feature type="domain" description="Integrase catalytic" evidence="2">
    <location>
        <begin position="267"/>
        <end position="381"/>
    </location>
</feature>
<dbReference type="GO" id="GO:0003676">
    <property type="term" value="F:nucleic acid binding"/>
    <property type="evidence" value="ECO:0007669"/>
    <property type="project" value="InterPro"/>
</dbReference>
<evidence type="ECO:0000259" key="2">
    <source>
        <dbReference type="PROSITE" id="PS50994"/>
    </source>
</evidence>
<dbReference type="GeneID" id="127745521"/>
<dbReference type="Gene3D" id="3.30.70.270">
    <property type="match status" value="2"/>
</dbReference>
<gene>
    <name evidence="4" type="primary">LOC127745521</name>
</gene>
<dbReference type="SUPFAM" id="SSF53098">
    <property type="entry name" value="Ribonuclease H-like"/>
    <property type="match status" value="1"/>
</dbReference>
<evidence type="ECO:0000259" key="1">
    <source>
        <dbReference type="PROSITE" id="PS50878"/>
    </source>
</evidence>
<dbReference type="PROSITE" id="PS50878">
    <property type="entry name" value="RT_POL"/>
    <property type="match status" value="1"/>
</dbReference>
<accession>A0A9C6TSS2</accession>
<dbReference type="InterPro" id="IPR043128">
    <property type="entry name" value="Rev_trsase/Diguanyl_cyclase"/>
</dbReference>
<dbReference type="PROSITE" id="PS50994">
    <property type="entry name" value="INTEGRASE"/>
    <property type="match status" value="1"/>
</dbReference>
<reference evidence="4" key="2">
    <citation type="submission" date="2025-08" db="UniProtKB">
        <authorList>
            <consortium name="RefSeq"/>
        </authorList>
    </citation>
    <scope>IDENTIFICATION</scope>
    <source>
        <tissue evidence="4">Whole plant</tissue>
    </source>
</reference>
<evidence type="ECO:0000313" key="4">
    <source>
        <dbReference type="RefSeq" id="XP_052114268.1"/>
    </source>
</evidence>
<protein>
    <submittedName>
        <fullName evidence="4">Uncharacterized protein LOC127745521</fullName>
    </submittedName>
</protein>
<dbReference type="Gene3D" id="3.30.420.10">
    <property type="entry name" value="Ribonuclease H-like superfamily/Ribonuclease H"/>
    <property type="match status" value="1"/>
</dbReference>
<evidence type="ECO:0000313" key="3">
    <source>
        <dbReference type="Proteomes" id="UP000515211"/>
    </source>
</evidence>
<dbReference type="InterPro" id="IPR000477">
    <property type="entry name" value="RT_dom"/>
</dbReference>